<accession>A0A1A9EW69</accession>
<protein>
    <submittedName>
        <fullName evidence="1">Uncharacterized protein</fullName>
    </submittedName>
</protein>
<dbReference type="EMBL" id="CP015839">
    <property type="protein sequence ID" value="ANG62097.1"/>
    <property type="molecule type" value="Genomic_DNA"/>
</dbReference>
<dbReference type="STRING" id="1821621.A8C75_06055"/>
<evidence type="ECO:0000313" key="2">
    <source>
        <dbReference type="Proteomes" id="UP000078070"/>
    </source>
</evidence>
<dbReference type="KEGG" id="mars:A8C75_06055"/>
<evidence type="ECO:0000313" key="1">
    <source>
        <dbReference type="EMBL" id="ANG62097.1"/>
    </source>
</evidence>
<dbReference type="AlphaFoldDB" id="A0A1A9EW69"/>
<name>A0A1A9EW69_9GAMM</name>
<reference evidence="1 2" key="2">
    <citation type="journal article" date="2018" name="Int. J. Syst. Evol. Microbiol.">
        <title>Marinobacterium aestuarii sp. nov., a benzene-degrading marine bacterium isolated from estuary sediment.</title>
        <authorList>
            <person name="Bae S.S."/>
            <person name="Jung J."/>
            <person name="Chung D."/>
            <person name="Baek K."/>
        </authorList>
    </citation>
    <scope>NUCLEOTIDE SEQUENCE [LARGE SCALE GENOMIC DNA]</scope>
    <source>
        <strain evidence="1 2">ST58-10</strain>
    </source>
</reference>
<dbReference type="RefSeq" id="WP_067379476.1">
    <property type="nucleotide sequence ID" value="NZ_CP015839.1"/>
</dbReference>
<keyword evidence="2" id="KW-1185">Reference proteome</keyword>
<dbReference type="OrthoDB" id="6386565at2"/>
<gene>
    <name evidence="1" type="ORF">A8C75_06055</name>
</gene>
<proteinExistence type="predicted"/>
<sequence>MPVSHVSRLLEELERKALHESSLTDLNVTLAREDLVRIEAMASAFGLTREEVCTSLLHTILMEVEEKMPYRPGPKIIRIEDGDPIYEDIGPMPRYLDAKRKIEKELDCA</sequence>
<reference evidence="2" key="1">
    <citation type="submission" date="2016-05" db="EMBL/GenBank/DDBJ databases">
        <authorList>
            <person name="Baek K."/>
            <person name="Yang S.-J."/>
        </authorList>
    </citation>
    <scope>NUCLEOTIDE SEQUENCE [LARGE SCALE GENOMIC DNA]</scope>
    <source>
        <strain evidence="2">ST58-10</strain>
    </source>
</reference>
<organism evidence="1 2">
    <name type="scientific">Marinobacterium aestuarii</name>
    <dbReference type="NCBI Taxonomy" id="1821621"/>
    <lineage>
        <taxon>Bacteria</taxon>
        <taxon>Pseudomonadati</taxon>
        <taxon>Pseudomonadota</taxon>
        <taxon>Gammaproteobacteria</taxon>
        <taxon>Oceanospirillales</taxon>
        <taxon>Oceanospirillaceae</taxon>
        <taxon>Marinobacterium</taxon>
    </lineage>
</organism>
<dbReference type="Proteomes" id="UP000078070">
    <property type="component" value="Chromosome"/>
</dbReference>